<dbReference type="NCBIfam" id="TIGR00233">
    <property type="entry name" value="trpS"/>
    <property type="match status" value="1"/>
</dbReference>
<evidence type="ECO:0000256" key="1">
    <source>
        <dbReference type="ARBA" id="ARBA00005594"/>
    </source>
</evidence>
<dbReference type="PRINTS" id="PR01039">
    <property type="entry name" value="TRNASYNTHTRP"/>
</dbReference>
<keyword evidence="7 10" id="KW-0030">Aminoacyl-tRNA synthetase</keyword>
<evidence type="ECO:0000256" key="9">
    <source>
        <dbReference type="NCBIfam" id="TIGR00233"/>
    </source>
</evidence>
<keyword evidence="12" id="KW-1185">Reference proteome</keyword>
<keyword evidence="3 10" id="KW-0436">Ligase</keyword>
<evidence type="ECO:0000256" key="6">
    <source>
        <dbReference type="ARBA" id="ARBA00022917"/>
    </source>
</evidence>
<dbReference type="EMBL" id="SMAN01000031">
    <property type="protein sequence ID" value="TCT17496.1"/>
    <property type="molecule type" value="Genomic_DNA"/>
</dbReference>
<dbReference type="PANTHER" id="PTHR43766">
    <property type="entry name" value="TRYPTOPHAN--TRNA LIGASE, MITOCHONDRIAL"/>
    <property type="match status" value="1"/>
</dbReference>
<dbReference type="InterPro" id="IPR002305">
    <property type="entry name" value="aa-tRNA-synth_Ic"/>
</dbReference>
<dbReference type="GO" id="GO:0005524">
    <property type="term" value="F:ATP binding"/>
    <property type="evidence" value="ECO:0007669"/>
    <property type="project" value="UniProtKB-KW"/>
</dbReference>
<evidence type="ECO:0000313" key="11">
    <source>
        <dbReference type="EMBL" id="TCT17496.1"/>
    </source>
</evidence>
<dbReference type="Gene3D" id="1.10.240.10">
    <property type="entry name" value="Tyrosyl-Transfer RNA Synthetase"/>
    <property type="match status" value="1"/>
</dbReference>
<reference evidence="11 12" key="1">
    <citation type="submission" date="2019-03" db="EMBL/GenBank/DDBJ databases">
        <title>Genomic Encyclopedia of Type Strains, Phase IV (KMG-IV): sequencing the most valuable type-strain genomes for metagenomic binning, comparative biology and taxonomic classification.</title>
        <authorList>
            <person name="Goeker M."/>
        </authorList>
    </citation>
    <scope>NUCLEOTIDE SEQUENCE [LARGE SCALE GENOMIC DNA]</scope>
    <source>
        <strain evidence="11 12">DSM 25894</strain>
    </source>
</reference>
<dbReference type="Pfam" id="PF00579">
    <property type="entry name" value="tRNA-synt_1b"/>
    <property type="match status" value="1"/>
</dbReference>
<evidence type="ECO:0000256" key="3">
    <source>
        <dbReference type="ARBA" id="ARBA00022598"/>
    </source>
</evidence>
<dbReference type="FunFam" id="1.10.240.10:FF:000005">
    <property type="entry name" value="Tryptophan--tRNA ligase"/>
    <property type="match status" value="1"/>
</dbReference>
<dbReference type="GO" id="GO:0006436">
    <property type="term" value="P:tryptophanyl-tRNA aminoacylation"/>
    <property type="evidence" value="ECO:0007669"/>
    <property type="project" value="UniProtKB-UniRule"/>
</dbReference>
<dbReference type="InterPro" id="IPR002306">
    <property type="entry name" value="Trp-tRNA-ligase"/>
</dbReference>
<evidence type="ECO:0000256" key="8">
    <source>
        <dbReference type="ARBA" id="ARBA00049929"/>
    </source>
</evidence>
<evidence type="ECO:0000256" key="10">
    <source>
        <dbReference type="RuleBase" id="RU363036"/>
    </source>
</evidence>
<evidence type="ECO:0000256" key="2">
    <source>
        <dbReference type="ARBA" id="ARBA00013161"/>
    </source>
</evidence>
<keyword evidence="5 10" id="KW-0067">ATP-binding</keyword>
<dbReference type="GO" id="GO:0005829">
    <property type="term" value="C:cytosol"/>
    <property type="evidence" value="ECO:0007669"/>
    <property type="project" value="TreeGrafter"/>
</dbReference>
<sequence length="338" mass="38807">MRLLTGDRPTGKLHLGHYVGTIKNRVKYQYDYDCLFIIADLHMLTTKRSTQNIKDISGNARSAVLDMISCGIDPYKSRFYLQSGVMDIIGSIYFLMNNLITVNRLNRVPSLKDMANDINEEMPYGLLGYPVLQAIDILGYKANIVPVGKDNLSHVEVTREIAKRFNNEYGEVFPIPEPVKSIDSSLVGIDGKRKMSKSLGNSIYISDNDEEITAKVMKMPTDPNRIRPDIPGKVEGNTVFIYHDLFNKNKQEVEELKERYRAGKVGDVEVKKRLSNAIINYLEPFRERRREYESVDKLNKLIADGTFYAREEFYKTYIDVVNVMGYNKVWQGFNLNTK</sequence>
<dbReference type="AlphaFoldDB" id="A0A4R3MSP6"/>
<keyword evidence="4 10" id="KW-0547">Nucleotide-binding</keyword>
<dbReference type="InterPro" id="IPR050203">
    <property type="entry name" value="Trp-tRNA_synthetase"/>
</dbReference>
<dbReference type="InterPro" id="IPR001412">
    <property type="entry name" value="aa-tRNA-synth_I_CS"/>
</dbReference>
<protein>
    <recommendedName>
        <fullName evidence="2 9">Tryptophan--tRNA ligase</fullName>
        <ecNumber evidence="2 9">6.1.1.2</ecNumber>
    </recommendedName>
</protein>
<dbReference type="PROSITE" id="PS00178">
    <property type="entry name" value="AA_TRNA_LIGASE_I"/>
    <property type="match status" value="1"/>
</dbReference>
<proteinExistence type="inferred from homology"/>
<evidence type="ECO:0000313" key="12">
    <source>
        <dbReference type="Proteomes" id="UP000294650"/>
    </source>
</evidence>
<dbReference type="RefSeq" id="WP_207902597.1">
    <property type="nucleotide sequence ID" value="NZ_SMAN01000031.1"/>
</dbReference>
<evidence type="ECO:0000256" key="4">
    <source>
        <dbReference type="ARBA" id="ARBA00022741"/>
    </source>
</evidence>
<comment type="similarity">
    <text evidence="1 10">Belongs to the class-I aminoacyl-tRNA synthetase family.</text>
</comment>
<dbReference type="InterPro" id="IPR014729">
    <property type="entry name" value="Rossmann-like_a/b/a_fold"/>
</dbReference>
<dbReference type="CDD" id="cd00806">
    <property type="entry name" value="TrpRS_core"/>
    <property type="match status" value="1"/>
</dbReference>
<dbReference type="SUPFAM" id="SSF52374">
    <property type="entry name" value="Nucleotidylyl transferase"/>
    <property type="match status" value="1"/>
</dbReference>
<evidence type="ECO:0000256" key="7">
    <source>
        <dbReference type="ARBA" id="ARBA00023146"/>
    </source>
</evidence>
<dbReference type="Proteomes" id="UP000294650">
    <property type="component" value="Unassembled WGS sequence"/>
</dbReference>
<comment type="catalytic activity">
    <reaction evidence="8">
        <text>tRNA(Trp) + L-tryptophan + ATP = L-tryptophyl-tRNA(Trp) + AMP + diphosphate + H(+)</text>
        <dbReference type="Rhea" id="RHEA:24080"/>
        <dbReference type="Rhea" id="RHEA-COMP:9671"/>
        <dbReference type="Rhea" id="RHEA-COMP:9705"/>
        <dbReference type="ChEBI" id="CHEBI:15378"/>
        <dbReference type="ChEBI" id="CHEBI:30616"/>
        <dbReference type="ChEBI" id="CHEBI:33019"/>
        <dbReference type="ChEBI" id="CHEBI:57912"/>
        <dbReference type="ChEBI" id="CHEBI:78442"/>
        <dbReference type="ChEBI" id="CHEBI:78535"/>
        <dbReference type="ChEBI" id="CHEBI:456215"/>
        <dbReference type="EC" id="6.1.1.2"/>
    </reaction>
</comment>
<evidence type="ECO:0000256" key="5">
    <source>
        <dbReference type="ARBA" id="ARBA00022840"/>
    </source>
</evidence>
<dbReference type="Gene3D" id="3.40.50.620">
    <property type="entry name" value="HUPs"/>
    <property type="match status" value="1"/>
</dbReference>
<organism evidence="11 12">
    <name type="scientific">Melghiribacillus thermohalophilus</name>
    <dbReference type="NCBI Taxonomy" id="1324956"/>
    <lineage>
        <taxon>Bacteria</taxon>
        <taxon>Bacillati</taxon>
        <taxon>Bacillota</taxon>
        <taxon>Bacilli</taxon>
        <taxon>Bacillales</taxon>
        <taxon>Bacillaceae</taxon>
        <taxon>Melghiribacillus</taxon>
    </lineage>
</organism>
<accession>A0A4R3MSP6</accession>
<comment type="caution">
    <text evidence="11">The sequence shown here is derived from an EMBL/GenBank/DDBJ whole genome shotgun (WGS) entry which is preliminary data.</text>
</comment>
<name>A0A4R3MSP6_9BACI</name>
<dbReference type="GO" id="GO:0004830">
    <property type="term" value="F:tryptophan-tRNA ligase activity"/>
    <property type="evidence" value="ECO:0007669"/>
    <property type="project" value="UniProtKB-UniRule"/>
</dbReference>
<gene>
    <name evidence="11" type="ORF">EDD68_13115</name>
</gene>
<dbReference type="PANTHER" id="PTHR43766:SF1">
    <property type="entry name" value="TRYPTOPHAN--TRNA LIGASE, MITOCHONDRIAL"/>
    <property type="match status" value="1"/>
</dbReference>
<dbReference type="EC" id="6.1.1.2" evidence="2 9"/>
<keyword evidence="6 10" id="KW-0648">Protein biosynthesis</keyword>